<keyword evidence="3" id="KW-1185">Reference proteome</keyword>
<gene>
    <name evidence="2" type="ORF">HHL22_10175</name>
</gene>
<organism evidence="2 3">
    <name type="scientific">Hymenobacter polaris</name>
    <dbReference type="NCBI Taxonomy" id="2682546"/>
    <lineage>
        <taxon>Bacteria</taxon>
        <taxon>Pseudomonadati</taxon>
        <taxon>Bacteroidota</taxon>
        <taxon>Cytophagia</taxon>
        <taxon>Cytophagales</taxon>
        <taxon>Hymenobacteraceae</taxon>
        <taxon>Hymenobacter</taxon>
    </lineage>
</organism>
<feature type="chain" id="PRO_5031324925" evidence="1">
    <location>
        <begin position="22"/>
        <end position="238"/>
    </location>
</feature>
<protein>
    <submittedName>
        <fullName evidence="2">Uncharacterized protein</fullName>
    </submittedName>
</protein>
<keyword evidence="1" id="KW-0732">Signal</keyword>
<evidence type="ECO:0000313" key="2">
    <source>
        <dbReference type="EMBL" id="NML65571.1"/>
    </source>
</evidence>
<proteinExistence type="predicted"/>
<dbReference type="AlphaFoldDB" id="A0A7Y0AE06"/>
<reference evidence="2 3" key="1">
    <citation type="submission" date="2020-04" db="EMBL/GenBank/DDBJ databases">
        <title>Hymenobacter polaris sp. nov., isolated from Arctic soil.</title>
        <authorList>
            <person name="Dahal R.H."/>
        </authorList>
    </citation>
    <scope>NUCLEOTIDE SEQUENCE [LARGE SCALE GENOMIC DNA]</scope>
    <source>
        <strain evidence="2 3">RP-2-7</strain>
    </source>
</reference>
<evidence type="ECO:0000256" key="1">
    <source>
        <dbReference type="SAM" id="SignalP"/>
    </source>
</evidence>
<dbReference type="RefSeq" id="WP_169530866.1">
    <property type="nucleotide sequence ID" value="NZ_JABBGH010000001.1"/>
</dbReference>
<sequence length="238" mass="24815">MLTTKLLLPLLALPLLGVAQVSEMNRDQRNGYLNNGYAVAPPEASGVQGSAFLVPAWLPGTLQLNGDGAPLSAPLKYDIYHQELRAKRPAGDSVVVPLARVKEFSLTAAGPARRFVCYPAATLPAEVGGGCGEVLADGSGLQLLKFQRKEVVKRAADNGAYVSTNTVSALEEQTHYYLRWPADGHFTAVKPKRASLEQALAGQPAALAALKAHKGSLGTEAELAAAVAAVAPAVAPGK</sequence>
<dbReference type="Proteomes" id="UP000559626">
    <property type="component" value="Unassembled WGS sequence"/>
</dbReference>
<name>A0A7Y0AE06_9BACT</name>
<accession>A0A7Y0AE06</accession>
<comment type="caution">
    <text evidence="2">The sequence shown here is derived from an EMBL/GenBank/DDBJ whole genome shotgun (WGS) entry which is preliminary data.</text>
</comment>
<feature type="signal peptide" evidence="1">
    <location>
        <begin position="1"/>
        <end position="21"/>
    </location>
</feature>
<dbReference type="EMBL" id="JABBGH010000001">
    <property type="protein sequence ID" value="NML65571.1"/>
    <property type="molecule type" value="Genomic_DNA"/>
</dbReference>
<evidence type="ECO:0000313" key="3">
    <source>
        <dbReference type="Proteomes" id="UP000559626"/>
    </source>
</evidence>